<reference evidence="3 4" key="1">
    <citation type="journal article" date="2024" name="Nat. Commun.">
        <title>Phylogenomics reveals the evolutionary origins of lichenization in chlorophyte algae.</title>
        <authorList>
            <person name="Puginier C."/>
            <person name="Libourel C."/>
            <person name="Otte J."/>
            <person name="Skaloud P."/>
            <person name="Haon M."/>
            <person name="Grisel S."/>
            <person name="Petersen M."/>
            <person name="Berrin J.G."/>
            <person name="Delaux P.M."/>
            <person name="Dal Grande F."/>
            <person name="Keller J."/>
        </authorList>
    </citation>
    <scope>NUCLEOTIDE SEQUENCE [LARGE SCALE GENOMIC DNA]</scope>
    <source>
        <strain evidence="3 4">SAG 216-7</strain>
    </source>
</reference>
<feature type="region of interest" description="Disordered" evidence="1">
    <location>
        <begin position="119"/>
        <end position="229"/>
    </location>
</feature>
<dbReference type="EMBL" id="JALJOT010000010">
    <property type="protein sequence ID" value="KAK9906648.1"/>
    <property type="molecule type" value="Genomic_DNA"/>
</dbReference>
<dbReference type="Pfam" id="PF09011">
    <property type="entry name" value="HMG_box_2"/>
    <property type="match status" value="1"/>
</dbReference>
<dbReference type="InterPro" id="IPR009071">
    <property type="entry name" value="HMG_box_dom"/>
</dbReference>
<evidence type="ECO:0000256" key="1">
    <source>
        <dbReference type="SAM" id="MobiDB-lite"/>
    </source>
</evidence>
<feature type="compositionally biased region" description="Low complexity" evidence="1">
    <location>
        <begin position="175"/>
        <end position="186"/>
    </location>
</feature>
<feature type="compositionally biased region" description="Basic and acidic residues" evidence="1">
    <location>
        <begin position="197"/>
        <end position="206"/>
    </location>
</feature>
<feature type="compositionally biased region" description="Acidic residues" evidence="1">
    <location>
        <begin position="126"/>
        <end position="163"/>
    </location>
</feature>
<evidence type="ECO:0000259" key="2">
    <source>
        <dbReference type="Pfam" id="PF09011"/>
    </source>
</evidence>
<proteinExistence type="predicted"/>
<feature type="compositionally biased region" description="Basic residues" evidence="1">
    <location>
        <begin position="220"/>
        <end position="229"/>
    </location>
</feature>
<feature type="domain" description="HMG box" evidence="2">
    <location>
        <begin position="64"/>
        <end position="126"/>
    </location>
</feature>
<protein>
    <recommendedName>
        <fullName evidence="2">HMG box domain-containing protein</fullName>
    </recommendedName>
</protein>
<evidence type="ECO:0000313" key="3">
    <source>
        <dbReference type="EMBL" id="KAK9906648.1"/>
    </source>
</evidence>
<evidence type="ECO:0000313" key="4">
    <source>
        <dbReference type="Proteomes" id="UP001491310"/>
    </source>
</evidence>
<name>A0ABR2YJE8_9CHLO</name>
<accession>A0ABR2YJE8</accession>
<feature type="region of interest" description="Disordered" evidence="1">
    <location>
        <begin position="42"/>
        <end position="71"/>
    </location>
</feature>
<gene>
    <name evidence="3" type="ORF">WJX75_005522</name>
</gene>
<dbReference type="SUPFAM" id="SSF47095">
    <property type="entry name" value="HMG-box"/>
    <property type="match status" value="1"/>
</dbReference>
<feature type="compositionally biased region" description="Basic residues" evidence="1">
    <location>
        <begin position="54"/>
        <end position="67"/>
    </location>
</feature>
<keyword evidence="4" id="KW-1185">Reference proteome</keyword>
<organism evidence="3 4">
    <name type="scientific">Coccomyxa subellipsoidea</name>
    <dbReference type="NCBI Taxonomy" id="248742"/>
    <lineage>
        <taxon>Eukaryota</taxon>
        <taxon>Viridiplantae</taxon>
        <taxon>Chlorophyta</taxon>
        <taxon>core chlorophytes</taxon>
        <taxon>Trebouxiophyceae</taxon>
        <taxon>Trebouxiophyceae incertae sedis</taxon>
        <taxon>Coccomyxaceae</taxon>
        <taxon>Coccomyxa</taxon>
    </lineage>
</organism>
<dbReference type="InterPro" id="IPR036910">
    <property type="entry name" value="HMG_box_dom_sf"/>
</dbReference>
<sequence length="229" mass="25508">MAVDEDSRVTAQLLQYVAGELQSAFTHIGRAMATYSQTGALPPSMFDAPAPTNKRQRRRDRGHKRKPSAFNNFVKEKMAEIRANGNEDEDHVVANGTTIFSHAVDEWKKLSDEEKKAYAEKYKADEGEEEAAEEDHGDEDMGEEEDETEHDEGEDGEEEEAEQEPAPQKPPKVEPPQAAQPVAQPASVKKEKKRKSAAADEPKKEVAAPVQAAVEEPKSEKKKKKKKDK</sequence>
<dbReference type="Gene3D" id="1.10.30.10">
    <property type="entry name" value="High mobility group box domain"/>
    <property type="match status" value="1"/>
</dbReference>
<comment type="caution">
    <text evidence="3">The sequence shown here is derived from an EMBL/GenBank/DDBJ whole genome shotgun (WGS) entry which is preliminary data.</text>
</comment>
<dbReference type="Proteomes" id="UP001491310">
    <property type="component" value="Unassembled WGS sequence"/>
</dbReference>
<dbReference type="CDD" id="cd00084">
    <property type="entry name" value="HMG-box_SF"/>
    <property type="match status" value="1"/>
</dbReference>